<dbReference type="EMBL" id="LWQT01000038">
    <property type="protein sequence ID" value="OAN53863.1"/>
    <property type="molecule type" value="Genomic_DNA"/>
</dbReference>
<proteinExistence type="predicted"/>
<keyword evidence="1" id="KW-0812">Transmembrane</keyword>
<protein>
    <submittedName>
        <fullName evidence="2">Uncharacterized protein</fullName>
    </submittedName>
</protein>
<name>A0A178MWM6_9PROT</name>
<evidence type="ECO:0000313" key="2">
    <source>
        <dbReference type="EMBL" id="OAN53863.1"/>
    </source>
</evidence>
<reference evidence="2 3" key="1">
    <citation type="submission" date="2016-04" db="EMBL/GenBank/DDBJ databases">
        <title>Draft genome sequence of freshwater magnetotactic bacteria Magnetospirillum marisnigri SP-1 and Magnetospirillum moscoviense BB-1.</title>
        <authorList>
            <person name="Koziaeva V."/>
            <person name="Dziuba M.V."/>
            <person name="Ivanov T.M."/>
            <person name="Kuznetsov B."/>
            <person name="Grouzdev D.S."/>
        </authorList>
    </citation>
    <scope>NUCLEOTIDE SEQUENCE [LARGE SCALE GENOMIC DNA]</scope>
    <source>
        <strain evidence="2 3">SP-1</strain>
    </source>
</reference>
<dbReference type="Proteomes" id="UP000078428">
    <property type="component" value="Unassembled WGS sequence"/>
</dbReference>
<evidence type="ECO:0000313" key="3">
    <source>
        <dbReference type="Proteomes" id="UP000078428"/>
    </source>
</evidence>
<keyword evidence="1" id="KW-1133">Transmembrane helix</keyword>
<sequence>MLGAIMNVALIVVGEIVTLIALISGFGSDPISAPQQAVQRLDFVIAMLGMVVTGLGVIAGKIKTAGAESELRTAANSKPCPACGANCPITAPMCGSCDHNFNAKS</sequence>
<accession>A0A178MWM6</accession>
<feature type="transmembrane region" description="Helical" evidence="1">
    <location>
        <begin position="5"/>
        <end position="23"/>
    </location>
</feature>
<dbReference type="AlphaFoldDB" id="A0A178MWM6"/>
<comment type="caution">
    <text evidence="2">The sequence shown here is derived from an EMBL/GenBank/DDBJ whole genome shotgun (WGS) entry which is preliminary data.</text>
</comment>
<gene>
    <name evidence="2" type="ORF">A6A04_13300</name>
</gene>
<organism evidence="2 3">
    <name type="scientific">Paramagnetospirillum marisnigri</name>
    <dbReference type="NCBI Taxonomy" id="1285242"/>
    <lineage>
        <taxon>Bacteria</taxon>
        <taxon>Pseudomonadati</taxon>
        <taxon>Pseudomonadota</taxon>
        <taxon>Alphaproteobacteria</taxon>
        <taxon>Rhodospirillales</taxon>
        <taxon>Magnetospirillaceae</taxon>
        <taxon>Paramagnetospirillum</taxon>
    </lineage>
</organism>
<keyword evidence="3" id="KW-1185">Reference proteome</keyword>
<evidence type="ECO:0000256" key="1">
    <source>
        <dbReference type="SAM" id="Phobius"/>
    </source>
</evidence>
<feature type="transmembrane region" description="Helical" evidence="1">
    <location>
        <begin position="43"/>
        <end position="62"/>
    </location>
</feature>
<keyword evidence="1" id="KW-0472">Membrane</keyword>